<evidence type="ECO:0000259" key="7">
    <source>
        <dbReference type="SMART" id="SM00563"/>
    </source>
</evidence>
<name>A0A5P2ALC4_STRVZ</name>
<keyword evidence="4" id="KW-0443">Lipid metabolism</keyword>
<evidence type="ECO:0000256" key="2">
    <source>
        <dbReference type="ARBA" id="ARBA00022516"/>
    </source>
</evidence>
<evidence type="ECO:0000256" key="4">
    <source>
        <dbReference type="ARBA" id="ARBA00023098"/>
    </source>
</evidence>
<accession>A0A5P2ALC4</accession>
<evidence type="ECO:0000256" key="6">
    <source>
        <dbReference type="SAM" id="MobiDB-lite"/>
    </source>
</evidence>
<dbReference type="CDD" id="cd07989">
    <property type="entry name" value="LPLAT_AGPAT-like"/>
    <property type="match status" value="1"/>
</dbReference>
<evidence type="ECO:0000256" key="1">
    <source>
        <dbReference type="ARBA" id="ARBA00005189"/>
    </source>
</evidence>
<organism evidence="8 9">
    <name type="scientific">Streptomyces venezuelae</name>
    <dbReference type="NCBI Taxonomy" id="54571"/>
    <lineage>
        <taxon>Bacteria</taxon>
        <taxon>Bacillati</taxon>
        <taxon>Actinomycetota</taxon>
        <taxon>Actinomycetes</taxon>
        <taxon>Kitasatosporales</taxon>
        <taxon>Streptomycetaceae</taxon>
        <taxon>Streptomyces</taxon>
    </lineage>
</organism>
<keyword evidence="2" id="KW-0444">Lipid biosynthesis</keyword>
<evidence type="ECO:0000256" key="3">
    <source>
        <dbReference type="ARBA" id="ARBA00022679"/>
    </source>
</evidence>
<keyword evidence="3 8" id="KW-0808">Transferase</keyword>
<dbReference type="OrthoDB" id="5184723at2"/>
<feature type="domain" description="Phospholipid/glycerol acyltransferase" evidence="7">
    <location>
        <begin position="102"/>
        <end position="214"/>
    </location>
</feature>
<proteinExistence type="predicted"/>
<dbReference type="Pfam" id="PF01553">
    <property type="entry name" value="Acyltransferase"/>
    <property type="match status" value="1"/>
</dbReference>
<protein>
    <submittedName>
        <fullName evidence="8">1-acyl-sn-glycerol-3-phosphate acyltransferase</fullName>
    </submittedName>
</protein>
<dbReference type="PANTHER" id="PTHR10434">
    <property type="entry name" value="1-ACYL-SN-GLYCEROL-3-PHOSPHATE ACYLTRANSFERASE"/>
    <property type="match status" value="1"/>
</dbReference>
<dbReference type="SMART" id="SM00563">
    <property type="entry name" value="PlsC"/>
    <property type="match status" value="1"/>
</dbReference>
<dbReference type="Proteomes" id="UP000324106">
    <property type="component" value="Chromosome"/>
</dbReference>
<dbReference type="PANTHER" id="PTHR10434:SF64">
    <property type="entry name" value="1-ACYL-SN-GLYCEROL-3-PHOSPHATE ACYLTRANSFERASE-RELATED"/>
    <property type="match status" value="1"/>
</dbReference>
<dbReference type="AlphaFoldDB" id="A0A5P2ALC4"/>
<sequence>MTGTTALSPWLPTAPCTPARCAAHPDPGAGSTARAAGAALAAARLAAGIVTVLLGVLCVPAARVLPAPARLALVRYWVRAVVRAFGVRARFSGLPAPAGRPLLVVANHVSWLDIPLLAAVLPGRMVAKTEVRQWPVLGALAVLGGTLFIDRDRLRALPGTVRAMAAVLAGGGRVIVFPEGSTWCGRAGGRFRPAAFQAALDGGADVQPVRIDYRPTDAAAYVGDDPLGASLWRLVATRGVTADVRLLEPIPAARHPDRRSLAAAAQRAVAEAGTAAPQRAVPQRAVLRRAAPRASAPLVVAQRAVASERANLPSSSVHQRERSSPASASSSRTPA</sequence>
<comment type="pathway">
    <text evidence="1">Lipid metabolism.</text>
</comment>
<dbReference type="SUPFAM" id="SSF69593">
    <property type="entry name" value="Glycerol-3-phosphate (1)-acyltransferase"/>
    <property type="match status" value="1"/>
</dbReference>
<reference evidence="8 9" key="1">
    <citation type="submission" date="2018-05" db="EMBL/GenBank/DDBJ databases">
        <title>Streptomyces venezuelae.</title>
        <authorList>
            <person name="Kim W."/>
            <person name="Lee N."/>
            <person name="Cho B.-K."/>
        </authorList>
    </citation>
    <scope>NUCLEOTIDE SEQUENCE [LARGE SCALE GENOMIC DNA]</scope>
    <source>
        <strain evidence="8 9">ATCC 15068</strain>
    </source>
</reference>
<dbReference type="GO" id="GO:0006654">
    <property type="term" value="P:phosphatidic acid biosynthetic process"/>
    <property type="evidence" value="ECO:0007669"/>
    <property type="project" value="TreeGrafter"/>
</dbReference>
<keyword evidence="5 8" id="KW-0012">Acyltransferase</keyword>
<dbReference type="EMBL" id="CP029194">
    <property type="protein sequence ID" value="QES18390.1"/>
    <property type="molecule type" value="Genomic_DNA"/>
</dbReference>
<feature type="compositionally biased region" description="Low complexity" evidence="6">
    <location>
        <begin position="324"/>
        <end position="335"/>
    </location>
</feature>
<dbReference type="GO" id="GO:0003841">
    <property type="term" value="F:1-acylglycerol-3-phosphate O-acyltransferase activity"/>
    <property type="evidence" value="ECO:0007669"/>
    <property type="project" value="TreeGrafter"/>
</dbReference>
<evidence type="ECO:0000313" key="9">
    <source>
        <dbReference type="Proteomes" id="UP000324106"/>
    </source>
</evidence>
<gene>
    <name evidence="8" type="ORF">DEJ46_04160</name>
</gene>
<evidence type="ECO:0000313" key="8">
    <source>
        <dbReference type="EMBL" id="QES18390.1"/>
    </source>
</evidence>
<evidence type="ECO:0000256" key="5">
    <source>
        <dbReference type="ARBA" id="ARBA00023315"/>
    </source>
</evidence>
<dbReference type="InterPro" id="IPR002123">
    <property type="entry name" value="Plipid/glycerol_acylTrfase"/>
</dbReference>
<feature type="region of interest" description="Disordered" evidence="6">
    <location>
        <begin position="307"/>
        <end position="335"/>
    </location>
</feature>
<dbReference type="RefSeq" id="WP_150264216.1">
    <property type="nucleotide sequence ID" value="NZ_CP029194.1"/>
</dbReference>